<dbReference type="HAMAP" id="MF_00691">
    <property type="entry name" value="PxpA"/>
    <property type="match status" value="1"/>
</dbReference>
<comment type="caution">
    <text evidence="2">The sequence shown here is derived from an EMBL/GenBank/DDBJ whole genome shotgun (WGS) entry which is preliminary data.</text>
</comment>
<dbReference type="Proteomes" id="UP001232755">
    <property type="component" value="Unassembled WGS sequence"/>
</dbReference>
<dbReference type="GO" id="GO:0017168">
    <property type="term" value="F:5-oxoprolinase (ATP-hydrolyzing) activity"/>
    <property type="evidence" value="ECO:0007669"/>
    <property type="project" value="UniProtKB-EC"/>
</dbReference>
<dbReference type="InterPro" id="IPR005501">
    <property type="entry name" value="LamB/YcsF/PxpA-like"/>
</dbReference>
<dbReference type="NCBIfam" id="NF003814">
    <property type="entry name" value="PRK05406.1-3"/>
    <property type="match status" value="1"/>
</dbReference>
<dbReference type="PANTHER" id="PTHR30292:SF0">
    <property type="entry name" value="5-OXOPROLINASE SUBUNIT A"/>
    <property type="match status" value="1"/>
</dbReference>
<evidence type="ECO:0000256" key="1">
    <source>
        <dbReference type="HAMAP-Rule" id="MF_00691"/>
    </source>
</evidence>
<protein>
    <recommendedName>
        <fullName evidence="1">5-oxoprolinase subunit A</fullName>
        <shortName evidence="1">5-OPase subunit A</shortName>
        <ecNumber evidence="1">3.5.2.9</ecNumber>
    </recommendedName>
    <alternativeName>
        <fullName evidence="1">5-oxoprolinase (ATP-hydrolyzing) subunit A</fullName>
    </alternativeName>
</protein>
<reference evidence="2 3" key="1">
    <citation type="submission" date="2023-07" db="EMBL/GenBank/DDBJ databases">
        <title>Comparative genomics of wheat-associated soil bacteria to identify genetic determinants of phenazine resistance.</title>
        <authorList>
            <person name="Mouncey N."/>
        </authorList>
    </citation>
    <scope>NUCLEOTIDE SEQUENCE [LARGE SCALE GENOMIC DNA]</scope>
    <source>
        <strain evidence="2 3">B3I12</strain>
    </source>
</reference>
<dbReference type="EC" id="3.5.2.9" evidence="1"/>
<dbReference type="InterPro" id="IPR011330">
    <property type="entry name" value="Glyco_hydro/deAcase_b/a-brl"/>
</dbReference>
<dbReference type="PANTHER" id="PTHR30292">
    <property type="entry name" value="UNCHARACTERIZED PROTEIN YBGL-RELATED"/>
    <property type="match status" value="1"/>
</dbReference>
<keyword evidence="1 2" id="KW-0378">Hydrolase</keyword>
<dbReference type="SUPFAM" id="SSF88713">
    <property type="entry name" value="Glycoside hydrolase/deacetylase"/>
    <property type="match status" value="1"/>
</dbReference>
<evidence type="ECO:0000313" key="2">
    <source>
        <dbReference type="EMBL" id="MDQ0751875.1"/>
    </source>
</evidence>
<sequence>MPGDFIPPSLPEDALTHMVDLVADLGEGFGAYTMGDDEALLELLTSANVACGFHAGDPRIMDATVRGCVDRNVAVGAHPSFPDLAGFGRRAMDLTPEEVRTDVLYQVGALQAFATAYGTRVRHVAPHGRLGNLVAVRPDYARAVVDAVSSLDDSLIVLAQDGELAEAARDRGLRVGIVGIADRAYRDDGTLVPRSESGAVIHDADEIARRTLRMVTEGVVSSVGGKDLPVVCDTVLLHGDTPGAIALAGRIRGELLAAGVRITGLEEVLNGKGH</sequence>
<keyword evidence="3" id="KW-1185">Reference proteome</keyword>
<dbReference type="EMBL" id="JAUSYP010000001">
    <property type="protein sequence ID" value="MDQ0751875.1"/>
    <property type="molecule type" value="Genomic_DNA"/>
</dbReference>
<comment type="catalytic activity">
    <reaction evidence="1">
        <text>5-oxo-L-proline + ATP + 2 H2O = L-glutamate + ADP + phosphate + H(+)</text>
        <dbReference type="Rhea" id="RHEA:10348"/>
        <dbReference type="ChEBI" id="CHEBI:15377"/>
        <dbReference type="ChEBI" id="CHEBI:15378"/>
        <dbReference type="ChEBI" id="CHEBI:29985"/>
        <dbReference type="ChEBI" id="CHEBI:30616"/>
        <dbReference type="ChEBI" id="CHEBI:43474"/>
        <dbReference type="ChEBI" id="CHEBI:58402"/>
        <dbReference type="ChEBI" id="CHEBI:456216"/>
        <dbReference type="EC" id="3.5.2.9"/>
    </reaction>
</comment>
<dbReference type="CDD" id="cd10787">
    <property type="entry name" value="LamB_YcsF_like"/>
    <property type="match status" value="1"/>
</dbReference>
<name>A0ABU0QXQ2_9ACTN</name>
<accession>A0ABU0QXQ2</accession>
<keyword evidence="1" id="KW-0547">Nucleotide-binding</keyword>
<comment type="subunit">
    <text evidence="1">Forms a complex composed of PxpA, PxpB and PxpC.</text>
</comment>
<dbReference type="Gene3D" id="3.20.20.370">
    <property type="entry name" value="Glycoside hydrolase/deacetylase"/>
    <property type="match status" value="1"/>
</dbReference>
<keyword evidence="1" id="KW-0067">ATP-binding</keyword>
<dbReference type="Pfam" id="PF03746">
    <property type="entry name" value="LamB_YcsF"/>
    <property type="match status" value="1"/>
</dbReference>
<dbReference type="NCBIfam" id="NF003816">
    <property type="entry name" value="PRK05406.1-5"/>
    <property type="match status" value="1"/>
</dbReference>
<comment type="function">
    <text evidence="1">Catalyzes the cleavage of 5-oxoproline to form L-glutamate coupled to the hydrolysis of ATP to ADP and inorganic phosphate.</text>
</comment>
<comment type="similarity">
    <text evidence="1">Belongs to the LamB/PxpA family.</text>
</comment>
<gene>
    <name evidence="1" type="primary">pxpA</name>
    <name evidence="2" type="ORF">QF034_006106</name>
</gene>
<proteinExistence type="inferred from homology"/>
<organism evidence="2 3">
    <name type="scientific">Streptomyces africanus</name>
    <dbReference type="NCBI Taxonomy" id="231024"/>
    <lineage>
        <taxon>Bacteria</taxon>
        <taxon>Bacillati</taxon>
        <taxon>Actinomycetota</taxon>
        <taxon>Actinomycetes</taxon>
        <taxon>Kitasatosporales</taxon>
        <taxon>Streptomycetaceae</taxon>
        <taxon>Streptomyces</taxon>
    </lineage>
</organism>
<evidence type="ECO:0000313" key="3">
    <source>
        <dbReference type="Proteomes" id="UP001232755"/>
    </source>
</evidence>